<keyword evidence="5" id="KW-1185">Reference proteome</keyword>
<feature type="compositionally biased region" description="Low complexity" evidence="2">
    <location>
        <begin position="1"/>
        <end position="18"/>
    </location>
</feature>
<dbReference type="InterPro" id="IPR024253">
    <property type="entry name" value="Phosducin_thioredoxin-like_dom"/>
</dbReference>
<feature type="compositionally biased region" description="Basic and acidic residues" evidence="2">
    <location>
        <begin position="227"/>
        <end position="238"/>
    </location>
</feature>
<dbReference type="PANTHER" id="PTHR45809:SF3">
    <property type="entry name" value="VIRAL IAP-ASSOCIATED FACTOR HOMOLOG"/>
    <property type="match status" value="1"/>
</dbReference>
<evidence type="ECO:0000256" key="2">
    <source>
        <dbReference type="SAM" id="MobiDB-lite"/>
    </source>
</evidence>
<dbReference type="Pfam" id="PF02114">
    <property type="entry name" value="Phosducin"/>
    <property type="match status" value="1"/>
</dbReference>
<dbReference type="Gene3D" id="3.40.30.10">
    <property type="entry name" value="Glutaredoxin"/>
    <property type="match status" value="1"/>
</dbReference>
<dbReference type="RefSeq" id="XP_069197777.1">
    <property type="nucleotide sequence ID" value="XM_069345577.1"/>
</dbReference>
<dbReference type="Proteomes" id="UP001562354">
    <property type="component" value="Unassembled WGS sequence"/>
</dbReference>
<gene>
    <name evidence="4" type="ORF">AAFC00_005745</name>
</gene>
<evidence type="ECO:0000313" key="5">
    <source>
        <dbReference type="Proteomes" id="UP001562354"/>
    </source>
</evidence>
<proteinExistence type="inferred from homology"/>
<feature type="region of interest" description="Disordered" evidence="2">
    <location>
        <begin position="221"/>
        <end position="256"/>
    </location>
</feature>
<dbReference type="CDD" id="cd02988">
    <property type="entry name" value="Phd_like_VIAF"/>
    <property type="match status" value="1"/>
</dbReference>
<accession>A0ABR3P610</accession>
<dbReference type="InterPro" id="IPR051498">
    <property type="entry name" value="Phosducin-like_chap/apop_reg"/>
</dbReference>
<feature type="domain" description="Phosducin" evidence="3">
    <location>
        <begin position="67"/>
        <end position="220"/>
    </location>
</feature>
<comment type="caution">
    <text evidence="4">The sequence shown here is derived from an EMBL/GenBank/DDBJ whole genome shotgun (WGS) entry which is preliminary data.</text>
</comment>
<sequence>MNMPGNMPDMPVNVPVDDPNADTEWNDILRKHKIIPEKPPSPTPMIQEALEEARKLAHENRLEGKDLEELAELEDDEDEDFLEQYRQKRFQEMATLQSTSIYNQVYPIQKPEYAKEVTEASQKSYVLVLLMSSSGTNTESKLLSDIWRELATKFGDIKFCQMRADLCIEGYPDRNTPTVLVYKDGDIKKQIVTLRDLRGDKTTIQDLEDLLRNLGAVNPNDSRLRKRADMSDMPERGIKSGSGPGLGNDDSDSDWD</sequence>
<dbReference type="SUPFAM" id="SSF52833">
    <property type="entry name" value="Thioredoxin-like"/>
    <property type="match status" value="1"/>
</dbReference>
<dbReference type="GeneID" id="95979444"/>
<feature type="region of interest" description="Disordered" evidence="2">
    <location>
        <begin position="1"/>
        <end position="23"/>
    </location>
</feature>
<organism evidence="4 5">
    <name type="scientific">Neodothiora populina</name>
    <dbReference type="NCBI Taxonomy" id="2781224"/>
    <lineage>
        <taxon>Eukaryota</taxon>
        <taxon>Fungi</taxon>
        <taxon>Dikarya</taxon>
        <taxon>Ascomycota</taxon>
        <taxon>Pezizomycotina</taxon>
        <taxon>Dothideomycetes</taxon>
        <taxon>Dothideomycetidae</taxon>
        <taxon>Dothideales</taxon>
        <taxon>Dothioraceae</taxon>
        <taxon>Neodothiora</taxon>
    </lineage>
</organism>
<dbReference type="EMBL" id="JBFMKM010000013">
    <property type="protein sequence ID" value="KAL1301501.1"/>
    <property type="molecule type" value="Genomic_DNA"/>
</dbReference>
<comment type="similarity">
    <text evidence="1">Belongs to the phosducin family.</text>
</comment>
<evidence type="ECO:0000313" key="4">
    <source>
        <dbReference type="EMBL" id="KAL1301501.1"/>
    </source>
</evidence>
<dbReference type="PANTHER" id="PTHR45809">
    <property type="entry name" value="VIRAL IAP-ASSOCIATED FACTOR HOMOLOG"/>
    <property type="match status" value="1"/>
</dbReference>
<evidence type="ECO:0000256" key="1">
    <source>
        <dbReference type="ARBA" id="ARBA00009686"/>
    </source>
</evidence>
<dbReference type="InterPro" id="IPR036249">
    <property type="entry name" value="Thioredoxin-like_sf"/>
</dbReference>
<evidence type="ECO:0000259" key="3">
    <source>
        <dbReference type="Pfam" id="PF02114"/>
    </source>
</evidence>
<name>A0ABR3P610_9PEZI</name>
<reference evidence="4 5" key="1">
    <citation type="submission" date="2024-07" db="EMBL/GenBank/DDBJ databases">
        <title>Draft sequence of the Neodothiora populina.</title>
        <authorList>
            <person name="Drown D.D."/>
            <person name="Schuette U.S."/>
            <person name="Buechlein A.B."/>
            <person name="Rusch D.R."/>
            <person name="Winton L.W."/>
            <person name="Adams G.A."/>
        </authorList>
    </citation>
    <scope>NUCLEOTIDE SEQUENCE [LARGE SCALE GENOMIC DNA]</scope>
    <source>
        <strain evidence="4 5">CPC 39397</strain>
    </source>
</reference>
<protein>
    <recommendedName>
        <fullName evidence="3">Phosducin domain-containing protein</fullName>
    </recommendedName>
</protein>